<evidence type="ECO:0000313" key="2">
    <source>
        <dbReference type="Proteomes" id="UP000280066"/>
    </source>
</evidence>
<dbReference type="EMBL" id="RWIS01000008">
    <property type="protein sequence ID" value="RSK31739.1"/>
    <property type="molecule type" value="Genomic_DNA"/>
</dbReference>
<organism evidence="1 2">
    <name type="scientific">Hymenobacter metallilatus</name>
    <dbReference type="NCBI Taxonomy" id="2493666"/>
    <lineage>
        <taxon>Bacteria</taxon>
        <taxon>Pseudomonadati</taxon>
        <taxon>Bacteroidota</taxon>
        <taxon>Cytophagia</taxon>
        <taxon>Cytophagales</taxon>
        <taxon>Hymenobacteraceae</taxon>
        <taxon>Hymenobacter</taxon>
    </lineage>
</organism>
<dbReference type="OrthoDB" id="8079725at2"/>
<keyword evidence="2" id="KW-1185">Reference proteome</keyword>
<dbReference type="AlphaFoldDB" id="A0A428JGP8"/>
<protein>
    <submittedName>
        <fullName evidence="1">Uncharacterized protein</fullName>
    </submittedName>
</protein>
<comment type="caution">
    <text evidence="1">The sequence shown here is derived from an EMBL/GenBank/DDBJ whole genome shotgun (WGS) entry which is preliminary data.</text>
</comment>
<dbReference type="Proteomes" id="UP000280066">
    <property type="component" value="Unassembled WGS sequence"/>
</dbReference>
<gene>
    <name evidence="1" type="ORF">EI290_12985</name>
</gene>
<name>A0A428JGP8_9BACT</name>
<evidence type="ECO:0000313" key="1">
    <source>
        <dbReference type="EMBL" id="RSK31739.1"/>
    </source>
</evidence>
<accession>A0A428JGP8</accession>
<dbReference type="RefSeq" id="WP_125430948.1">
    <property type="nucleotide sequence ID" value="NZ_RWIS01000008.1"/>
</dbReference>
<reference evidence="1 2" key="1">
    <citation type="submission" date="2018-12" db="EMBL/GenBank/DDBJ databases">
        <authorList>
            <person name="Feng G."/>
            <person name="Zhu H."/>
        </authorList>
    </citation>
    <scope>NUCLEOTIDE SEQUENCE [LARGE SCALE GENOMIC DNA]</scope>
    <source>
        <strain evidence="1 2">9PBR-2</strain>
    </source>
</reference>
<sequence length="149" mass="17959">MQVFDILSREFQSFHFKKLNHNWNADPNAPEPHLTVTGQTVQLEFYLNAFQFEQFQEGDKTYVTFRNCHKYAFTTLNDEGYYKGQHRYNSRQLPWGEFYELFTNWQVDFPDESMIIGLVSDAAQLHHFVFFLKDNTFECVAESWDFQRR</sequence>
<proteinExistence type="predicted"/>